<evidence type="ECO:0000256" key="1">
    <source>
        <dbReference type="ARBA" id="ARBA00001962"/>
    </source>
</evidence>
<dbReference type="SUPFAM" id="SSF51197">
    <property type="entry name" value="Clavaminate synthase-like"/>
    <property type="match status" value="1"/>
</dbReference>
<organism evidence="2 3">
    <name type="scientific">Biomphalaria pfeifferi</name>
    <name type="common">Bloodfluke planorb</name>
    <name type="synonym">Freshwater snail</name>
    <dbReference type="NCBI Taxonomy" id="112525"/>
    <lineage>
        <taxon>Eukaryota</taxon>
        <taxon>Metazoa</taxon>
        <taxon>Spiralia</taxon>
        <taxon>Lophotrochozoa</taxon>
        <taxon>Mollusca</taxon>
        <taxon>Gastropoda</taxon>
        <taxon>Heterobranchia</taxon>
        <taxon>Euthyneura</taxon>
        <taxon>Panpulmonata</taxon>
        <taxon>Hygrophila</taxon>
        <taxon>Lymnaeoidea</taxon>
        <taxon>Planorbidae</taxon>
        <taxon>Biomphalaria</taxon>
    </lineage>
</organism>
<accession>A0AAD8EX49</accession>
<name>A0AAD8EX49_BIOPF</name>
<dbReference type="AlphaFoldDB" id="A0AAD8EX49"/>
<proteinExistence type="predicted"/>
<dbReference type="Pfam" id="PF05721">
    <property type="entry name" value="PhyH"/>
    <property type="match status" value="1"/>
</dbReference>
<dbReference type="Gene3D" id="2.60.120.620">
    <property type="entry name" value="q2cbj1_9rhob like domain"/>
    <property type="match status" value="1"/>
</dbReference>
<dbReference type="PANTHER" id="PTHR20883">
    <property type="entry name" value="PHYTANOYL-COA DIOXYGENASE DOMAIN CONTAINING 1"/>
    <property type="match status" value="1"/>
</dbReference>
<dbReference type="GO" id="GO:0051213">
    <property type="term" value="F:dioxygenase activity"/>
    <property type="evidence" value="ECO:0007669"/>
    <property type="project" value="UniProtKB-KW"/>
</dbReference>
<comment type="caution">
    <text evidence="2">The sequence shown here is derived from an EMBL/GenBank/DDBJ whole genome shotgun (WGS) entry which is preliminary data.</text>
</comment>
<keyword evidence="2" id="KW-0560">Oxidoreductase</keyword>
<protein>
    <submittedName>
        <fullName evidence="2">Ectoine dioxygenase</fullName>
    </submittedName>
</protein>
<gene>
    <name evidence="2" type="ORF">Bpfe_028248</name>
</gene>
<dbReference type="EMBL" id="JASAOG010000244">
    <property type="protein sequence ID" value="KAK0042336.1"/>
    <property type="molecule type" value="Genomic_DNA"/>
</dbReference>
<dbReference type="InterPro" id="IPR008775">
    <property type="entry name" value="Phytyl_CoA_dOase-like"/>
</dbReference>
<evidence type="ECO:0000313" key="2">
    <source>
        <dbReference type="EMBL" id="KAK0042336.1"/>
    </source>
</evidence>
<comment type="cofactor">
    <cofactor evidence="1">
        <name>Fe cation</name>
        <dbReference type="ChEBI" id="CHEBI:24875"/>
    </cofactor>
</comment>
<keyword evidence="2" id="KW-0223">Dioxygenase</keyword>
<reference evidence="2" key="1">
    <citation type="journal article" date="2023" name="PLoS Negl. Trop. Dis.">
        <title>A genome sequence for Biomphalaria pfeifferi, the major vector snail for the human-infecting parasite Schistosoma mansoni.</title>
        <authorList>
            <person name="Bu L."/>
            <person name="Lu L."/>
            <person name="Laidemitt M.R."/>
            <person name="Zhang S.M."/>
            <person name="Mutuku M."/>
            <person name="Mkoji G."/>
            <person name="Steinauer M."/>
            <person name="Loker E.S."/>
        </authorList>
    </citation>
    <scope>NUCLEOTIDE SEQUENCE</scope>
    <source>
        <strain evidence="2">KasaAsao</strain>
    </source>
</reference>
<dbReference type="PANTHER" id="PTHR20883:SF51">
    <property type="entry name" value="PHYTANOYL-COA HYDROXYLASE"/>
    <property type="match status" value="1"/>
</dbReference>
<keyword evidence="3" id="KW-1185">Reference proteome</keyword>
<evidence type="ECO:0000313" key="3">
    <source>
        <dbReference type="Proteomes" id="UP001233172"/>
    </source>
</evidence>
<dbReference type="Proteomes" id="UP001233172">
    <property type="component" value="Unassembled WGS sequence"/>
</dbReference>
<reference evidence="2" key="2">
    <citation type="submission" date="2023-04" db="EMBL/GenBank/DDBJ databases">
        <authorList>
            <person name="Bu L."/>
            <person name="Lu L."/>
            <person name="Laidemitt M.R."/>
            <person name="Zhang S.M."/>
            <person name="Mutuku M."/>
            <person name="Mkoji G."/>
            <person name="Steinauer M."/>
            <person name="Loker E.S."/>
        </authorList>
    </citation>
    <scope>NUCLEOTIDE SEQUENCE</scope>
    <source>
        <strain evidence="2">KasaAsao</strain>
        <tissue evidence="2">Whole Snail</tissue>
    </source>
</reference>
<sequence length="269" mass="30855">MPLKEYTYSDKFEVTNQVKNDFDEAGYIIVRGLLDTEELLKINDSEGRKSRLCLWSHPGNDVTGMVGRCEKVAGTSEKLLGGEVYHYHTKLMMKEPFTGGEHVWHQDYGYWYKNGCLYPDMLTVFIAIDKCWKENGCLQILEGSHRCGRIEHVMVGGQTGADLERVDQLKKVLPLEFVELEPGDALFFHSNLLHNSAPNQSPYRRWAFLCAYNKASNNPVYEHHHPQYTPLKKVSNSAIKECTNITDMSEKDFMDPSQDKTIIVNKEVK</sequence>